<dbReference type="GO" id="GO:0003723">
    <property type="term" value="F:RNA binding"/>
    <property type="evidence" value="ECO:0007669"/>
    <property type="project" value="UniProtKB-KW"/>
</dbReference>
<feature type="compositionally biased region" description="Low complexity" evidence="5">
    <location>
        <begin position="493"/>
        <end position="502"/>
    </location>
</feature>
<dbReference type="SUPFAM" id="SSF56281">
    <property type="entry name" value="Metallo-hydrolase/oxidoreductase"/>
    <property type="match status" value="1"/>
</dbReference>
<feature type="domain" description="Beta-Casp" evidence="6">
    <location>
        <begin position="292"/>
        <end position="433"/>
    </location>
</feature>
<proteinExistence type="inferred from homology"/>
<dbReference type="OrthoDB" id="64353at2759"/>
<name>G4TCN6_SERID</name>
<organism evidence="7 8">
    <name type="scientific">Serendipita indica (strain DSM 11827)</name>
    <name type="common">Root endophyte fungus</name>
    <name type="synonym">Piriformospora indica</name>
    <dbReference type="NCBI Taxonomy" id="1109443"/>
    <lineage>
        <taxon>Eukaryota</taxon>
        <taxon>Fungi</taxon>
        <taxon>Dikarya</taxon>
        <taxon>Basidiomycota</taxon>
        <taxon>Agaricomycotina</taxon>
        <taxon>Agaricomycetes</taxon>
        <taxon>Sebacinales</taxon>
        <taxon>Serendipitaceae</taxon>
        <taxon>Serendipita</taxon>
    </lineage>
</organism>
<dbReference type="InterPro" id="IPR036866">
    <property type="entry name" value="RibonucZ/Hydroxyglut_hydro"/>
</dbReference>
<dbReference type="PANTHER" id="PTHR45922:SF1">
    <property type="entry name" value="CLEAVAGE AND POLYADENYLATION SPECIFICITY FACTOR SUBUNIT 2"/>
    <property type="match status" value="1"/>
</dbReference>
<dbReference type="InterPro" id="IPR001279">
    <property type="entry name" value="Metallo-B-lactamas"/>
</dbReference>
<keyword evidence="3 4" id="KW-0539">Nucleus</keyword>
<comment type="similarity">
    <text evidence="4">Belongs to the metallo-beta-lactamase superfamily. RNA-metabolizing metallo-beta-lactamase-like family. CPSF2/YSH1 subfamily.</text>
</comment>
<dbReference type="Proteomes" id="UP000007148">
    <property type="component" value="Unassembled WGS sequence"/>
</dbReference>
<evidence type="ECO:0000259" key="6">
    <source>
        <dbReference type="SMART" id="SM01027"/>
    </source>
</evidence>
<feature type="region of interest" description="Disordered" evidence="5">
    <location>
        <begin position="613"/>
        <end position="641"/>
    </location>
</feature>
<dbReference type="InterPro" id="IPR027075">
    <property type="entry name" value="CPSF2"/>
</dbReference>
<comment type="caution">
    <text evidence="7">The sequence shown here is derived from an EMBL/GenBank/DDBJ whole genome shotgun (WGS) entry which is preliminary data.</text>
</comment>
<dbReference type="InterPro" id="IPR011108">
    <property type="entry name" value="RMMBL"/>
</dbReference>
<dbReference type="SMART" id="SM01027">
    <property type="entry name" value="Beta-Casp"/>
    <property type="match status" value="1"/>
</dbReference>
<dbReference type="InterPro" id="IPR022712">
    <property type="entry name" value="Beta_Casp"/>
</dbReference>
<protein>
    <recommendedName>
        <fullName evidence="4">Cleavage and polyadenylation specificity factor subunit 2</fullName>
    </recommendedName>
    <alternativeName>
        <fullName evidence="4">Cleavage and polyadenylation specificity factor 100 kDa subunit</fullName>
    </alternativeName>
</protein>
<accession>G4TCN6</accession>
<feature type="region of interest" description="Disordered" evidence="5">
    <location>
        <begin position="124"/>
        <end position="147"/>
    </location>
</feature>
<dbReference type="Pfam" id="PF07521">
    <property type="entry name" value="RMMBL"/>
    <property type="match status" value="1"/>
</dbReference>
<feature type="compositionally biased region" description="Acidic residues" evidence="5">
    <location>
        <begin position="507"/>
        <end position="536"/>
    </location>
</feature>
<evidence type="ECO:0000256" key="2">
    <source>
        <dbReference type="ARBA" id="ARBA00022664"/>
    </source>
</evidence>
<dbReference type="GO" id="GO:0006398">
    <property type="term" value="P:mRNA 3'-end processing by stem-loop binding and cleavage"/>
    <property type="evidence" value="ECO:0007669"/>
    <property type="project" value="InterPro"/>
</dbReference>
<dbReference type="FunCoup" id="G4TCN6">
    <property type="interactions" value="786"/>
</dbReference>
<sequence>MVSFTPLAGGAHSASTIPLAYLLDIDGAKILLDCGSPDWHLDDDLKVGEEQKQIFESYCAQLQRISPDIDLVLLSHGDLAHAGLYAYANARWGLTATAYATLPVQATARLATLEESITLRGEEQIDSDPQPTPETDGMEITPAEEKKRTKIRVAKPQEINDAFQSIITLRYSQPTQLAGKCQGITITPFSAGHTIGGTIWKIRSSLAGTIVYAVNLNHLKERHLDGSVLTLSTGGNVFEPLARPEVLITDAERALTIGSKRKDRDRALLDLITETIESGHSLLLPVDSSTRLLELLVLTDQHWAYSKMRAPICLISKTSRQLLSMVRNMMEWLGGTISKEDLGDSAKNQRRRRDEDDEALGALALRFKFVEFFSNPDEMINIFSSREPKLILSVPASLSHGPSRSLFADFAVNEGNMVVLTQRTGMGTLNRFLLDRWEAGQEDSQRWQDGHIGVPVSLDRPIDMELRIKVPLQGVELEEYREKEKLAKEQANAKKAAAARQQQMREEEVESSGSESDDSDDSDSGEDVTAEVTEEMEGVDWTILDQEEVGLRYQSYDIYVKGHQNKTSNFFKSNDASVPRFRVFPFIEKRKRVDDFGEVIDVSSWLRKGKIMDQNAESEQSKANRLKAAAKEKEQQPEEAPSKFIAEQISIDMRCKVMFVDLEGVHDGRALKNILPQVNPRRLIIVQATSEATESLAEACKAIKSMSAEIYTPRVGETIRIGENMENYTIALSDALMNSLKMATYEDNEIAFVRGRLSNPTSTGIYVLEPPRLGMQRTTDVEMAEKENGVAAAKDSSTAAVIPRAIMIGDLKLTALKIRLNRLGIAAEFAGEGFLVCRSKPIDDDEEDTVAVRKTRKGEVRVEGDASPLFYMVREEIYKLHALVETK</sequence>
<dbReference type="AlphaFoldDB" id="G4TCN6"/>
<dbReference type="Pfam" id="PF13299">
    <property type="entry name" value="CPSF100_C"/>
    <property type="match status" value="1"/>
</dbReference>
<keyword evidence="4" id="KW-0694">RNA-binding</keyword>
<keyword evidence="8" id="KW-1185">Reference proteome</keyword>
<evidence type="ECO:0000256" key="3">
    <source>
        <dbReference type="ARBA" id="ARBA00023242"/>
    </source>
</evidence>
<evidence type="ECO:0000256" key="1">
    <source>
        <dbReference type="ARBA" id="ARBA00004123"/>
    </source>
</evidence>
<dbReference type="InterPro" id="IPR035639">
    <property type="entry name" value="CPSF2_MBL"/>
</dbReference>
<keyword evidence="2 4" id="KW-0507">mRNA processing</keyword>
<evidence type="ECO:0000256" key="4">
    <source>
        <dbReference type="RuleBase" id="RU365006"/>
    </source>
</evidence>
<dbReference type="OMA" id="QSRHNME"/>
<dbReference type="CDD" id="cd16293">
    <property type="entry name" value="CPSF2-like_MBL-fold"/>
    <property type="match status" value="1"/>
</dbReference>
<dbReference type="PANTHER" id="PTHR45922">
    <property type="entry name" value="CLEAVAGE AND POLYADENYLATION SPECIFICITY FACTOR SUBUNIT 2"/>
    <property type="match status" value="1"/>
</dbReference>
<reference evidence="7 8" key="1">
    <citation type="journal article" date="2011" name="PLoS Pathog.">
        <title>Endophytic Life Strategies Decoded by Genome and Transcriptome Analyses of the Mutualistic Root Symbiont Piriformospora indica.</title>
        <authorList>
            <person name="Zuccaro A."/>
            <person name="Lahrmann U."/>
            <person name="Guldener U."/>
            <person name="Langen G."/>
            <person name="Pfiffi S."/>
            <person name="Biedenkopf D."/>
            <person name="Wong P."/>
            <person name="Samans B."/>
            <person name="Grimm C."/>
            <person name="Basiewicz M."/>
            <person name="Murat C."/>
            <person name="Martin F."/>
            <person name="Kogel K.H."/>
        </authorList>
    </citation>
    <scope>NUCLEOTIDE SEQUENCE [LARGE SCALE GENOMIC DNA]</scope>
    <source>
        <strain evidence="7 8">DSM 11827</strain>
    </source>
</reference>
<evidence type="ECO:0000313" key="8">
    <source>
        <dbReference type="Proteomes" id="UP000007148"/>
    </source>
</evidence>
<comment type="subcellular location">
    <subcellularLocation>
        <location evidence="1 4">Nucleus</location>
    </subcellularLocation>
</comment>
<evidence type="ECO:0000313" key="7">
    <source>
        <dbReference type="EMBL" id="CCA69065.1"/>
    </source>
</evidence>
<dbReference type="HOGENOM" id="CLU_002227_0_0_1"/>
<evidence type="ECO:0000256" key="5">
    <source>
        <dbReference type="SAM" id="MobiDB-lite"/>
    </source>
</evidence>
<dbReference type="STRING" id="1109443.G4TCN6"/>
<feature type="region of interest" description="Disordered" evidence="5">
    <location>
        <begin position="491"/>
        <end position="536"/>
    </location>
</feature>
<dbReference type="GO" id="GO:0005847">
    <property type="term" value="C:mRNA cleavage and polyadenylation specificity factor complex"/>
    <property type="evidence" value="ECO:0007669"/>
    <property type="project" value="InterPro"/>
</dbReference>
<dbReference type="InParanoid" id="G4TCN6"/>
<dbReference type="Pfam" id="PF16661">
    <property type="entry name" value="Lactamase_B_6"/>
    <property type="match status" value="1"/>
</dbReference>
<dbReference type="EMBL" id="CAFZ01000046">
    <property type="protein sequence ID" value="CCA69065.1"/>
    <property type="molecule type" value="Genomic_DNA"/>
</dbReference>
<gene>
    <name evidence="7" type="ORF">PIIN_02923</name>
</gene>
<dbReference type="InterPro" id="IPR025069">
    <property type="entry name" value="Cpsf2_C"/>
</dbReference>
<dbReference type="Gene3D" id="3.60.15.10">
    <property type="entry name" value="Ribonuclease Z/Hydroxyacylglutathione hydrolase-like"/>
    <property type="match status" value="1"/>
</dbReference>
<dbReference type="Pfam" id="PF10996">
    <property type="entry name" value="Beta-Casp"/>
    <property type="match status" value="1"/>
</dbReference>
<dbReference type="eggNOG" id="KOG1135">
    <property type="taxonomic scope" value="Eukaryota"/>
</dbReference>